<evidence type="ECO:0000313" key="1">
    <source>
        <dbReference type="EMBL" id="MBM7561388.1"/>
    </source>
</evidence>
<evidence type="ECO:0000313" key="2">
    <source>
        <dbReference type="Proteomes" id="UP000767854"/>
    </source>
</evidence>
<sequence>MKIKGFTLIEIVIALVLLSLIVTAFLPAMTSGYKYLLDTDKFMDVLYAYQQTIENQIKEKELQDPVSPTVTKTIFGKTVTGHLIHENSDASGDVYVYVAKKTLMHIIPILEHAPDIEVQENDVTLASQPDRYELLDATKRMLVREVPVTDATKPHFLMNVYRWYVSDEVPYGMVMPDHTGAYYIIKEWNEARSLITLADAETMNFIPNVKVDYNILKFSTLQTELALTDTDLINRYGNRYIRYSITPYSLAGRVGKEELSELIYIDAPRITIDRAEFHPDEDAVLIYFDGEIGPSVDMSKIFISESLGDPVAAERDSVDTSILKLSYGEAIDKTADISDNILVKGAIQSPLYGSISIWHNDILEGPFVIEALEN</sequence>
<dbReference type="Pfam" id="PF07963">
    <property type="entry name" value="N_methyl"/>
    <property type="match status" value="1"/>
</dbReference>
<dbReference type="NCBIfam" id="TIGR02532">
    <property type="entry name" value="IV_pilin_GFxxxE"/>
    <property type="match status" value="1"/>
</dbReference>
<dbReference type="PROSITE" id="PS00409">
    <property type="entry name" value="PROKAR_NTER_METHYL"/>
    <property type="match status" value="1"/>
</dbReference>
<gene>
    <name evidence="1" type="ORF">JOC49_000908</name>
</gene>
<dbReference type="EMBL" id="JAFBDT010000005">
    <property type="protein sequence ID" value="MBM7561388.1"/>
    <property type="molecule type" value="Genomic_DNA"/>
</dbReference>
<name>A0ABS2MPR2_9FIRM</name>
<keyword evidence="2" id="KW-1185">Reference proteome</keyword>
<dbReference type="Proteomes" id="UP000767854">
    <property type="component" value="Unassembled WGS sequence"/>
</dbReference>
<comment type="caution">
    <text evidence="1">The sequence shown here is derived from an EMBL/GenBank/DDBJ whole genome shotgun (WGS) entry which is preliminary data.</text>
</comment>
<dbReference type="InterPro" id="IPR012902">
    <property type="entry name" value="N_methyl_site"/>
</dbReference>
<dbReference type="RefSeq" id="WP_204662854.1">
    <property type="nucleotide sequence ID" value="NZ_JAFBDT010000005.1"/>
</dbReference>
<accession>A0ABS2MPR2</accession>
<proteinExistence type="predicted"/>
<reference evidence="1 2" key="1">
    <citation type="submission" date="2021-01" db="EMBL/GenBank/DDBJ databases">
        <title>Genomic Encyclopedia of Type Strains, Phase IV (KMG-IV): sequencing the most valuable type-strain genomes for metagenomic binning, comparative biology and taxonomic classification.</title>
        <authorList>
            <person name="Goeker M."/>
        </authorList>
    </citation>
    <scope>NUCLEOTIDE SEQUENCE [LARGE SCALE GENOMIC DNA]</scope>
    <source>
        <strain evidence="1 2">DSM 24436</strain>
    </source>
</reference>
<organism evidence="1 2">
    <name type="scientific">Fusibacter tunisiensis</name>
    <dbReference type="NCBI Taxonomy" id="1008308"/>
    <lineage>
        <taxon>Bacteria</taxon>
        <taxon>Bacillati</taxon>
        <taxon>Bacillota</taxon>
        <taxon>Clostridia</taxon>
        <taxon>Eubacteriales</taxon>
        <taxon>Eubacteriales Family XII. Incertae Sedis</taxon>
        <taxon>Fusibacter</taxon>
    </lineage>
</organism>
<protein>
    <submittedName>
        <fullName evidence="1">Prepilin-type N-terminal cleavage/methylation domain-containing protein</fullName>
    </submittedName>
</protein>